<feature type="domain" description="Pyrrolo-quinoline quinone repeat" evidence="2">
    <location>
        <begin position="162"/>
        <end position="247"/>
    </location>
</feature>
<accession>A0A518DTV8</accession>
<keyword evidence="1" id="KW-0732">Signal</keyword>
<dbReference type="InterPro" id="IPR011047">
    <property type="entry name" value="Quinoprotein_ADH-like_sf"/>
</dbReference>
<sequence precursor="true">MRKISLCASLLFVVAVCSGADWLQFRGTQSVAEKENPPASWTTDENVAWKVDLPGRGPSGPILVKGNVIVTCSGGVNQDRLYVISCSAETGEENWRREFWATGRTNTHPSSAVAANTPASDGERIYAFFSSNDLVCLDLEGNLLWYRGLTFDYPKSGNDVGMSSSPAVVDGVVIVQIESQGDSFAAGIDALTGETLWRKERGRTANWTSPVVIPARGQRPATVLMQSPSGLTIVDPRSGDVKWEYEIECSGIPSVATDGEWLYVPADGITAFKLAEDSTSPELVWNSGRLNPSAASPVLYQEKLYVLNRAGVITCADVKDEGEQLWQLRLKGSFWATPVIAGGRMYCLGSDGDCQVVQLGEKGEVLSTNPIEEKIQGSPAVGEDALYFRTDAHLWKIASP</sequence>
<keyword evidence="4" id="KW-1185">Reference proteome</keyword>
<dbReference type="InterPro" id="IPR002372">
    <property type="entry name" value="PQQ_rpt_dom"/>
</dbReference>
<dbReference type="EMBL" id="CP036433">
    <property type="protein sequence ID" value="QDU95264.1"/>
    <property type="molecule type" value="Genomic_DNA"/>
</dbReference>
<protein>
    <submittedName>
        <fullName evidence="3">Outer membrane biogenesis protein BamB</fullName>
    </submittedName>
</protein>
<proteinExistence type="predicted"/>
<dbReference type="Gene3D" id="2.40.10.480">
    <property type="match status" value="1"/>
</dbReference>
<dbReference type="OrthoDB" id="244732at2"/>
<evidence type="ECO:0000313" key="3">
    <source>
        <dbReference type="EMBL" id="QDU95264.1"/>
    </source>
</evidence>
<dbReference type="Gene3D" id="2.130.10.10">
    <property type="entry name" value="YVTN repeat-like/Quinoprotein amine dehydrogenase"/>
    <property type="match status" value="1"/>
</dbReference>
<gene>
    <name evidence="3" type="ORF">Pla8534_30790</name>
</gene>
<feature type="domain" description="Pyrrolo-quinoline quinone repeat" evidence="2">
    <location>
        <begin position="280"/>
        <end position="362"/>
    </location>
</feature>
<evidence type="ECO:0000259" key="2">
    <source>
        <dbReference type="Pfam" id="PF13360"/>
    </source>
</evidence>
<feature type="domain" description="Pyrrolo-quinoline quinone repeat" evidence="2">
    <location>
        <begin position="43"/>
        <end position="150"/>
    </location>
</feature>
<dbReference type="PANTHER" id="PTHR34512">
    <property type="entry name" value="CELL SURFACE PROTEIN"/>
    <property type="match status" value="1"/>
</dbReference>
<name>A0A518DTV8_9BACT</name>
<evidence type="ECO:0000313" key="4">
    <source>
        <dbReference type="Proteomes" id="UP000317648"/>
    </source>
</evidence>
<dbReference type="AlphaFoldDB" id="A0A518DTV8"/>
<dbReference type="Proteomes" id="UP000317648">
    <property type="component" value="Chromosome"/>
</dbReference>
<dbReference type="InterPro" id="IPR015943">
    <property type="entry name" value="WD40/YVTN_repeat-like_dom_sf"/>
</dbReference>
<dbReference type="SUPFAM" id="SSF50998">
    <property type="entry name" value="Quinoprotein alcohol dehydrogenase-like"/>
    <property type="match status" value="1"/>
</dbReference>
<dbReference type="RefSeq" id="WP_145054022.1">
    <property type="nucleotide sequence ID" value="NZ_CP036433.1"/>
</dbReference>
<dbReference type="KEGG" id="lcre:Pla8534_30790"/>
<feature type="chain" id="PRO_5021988017" evidence="1">
    <location>
        <begin position="21"/>
        <end position="400"/>
    </location>
</feature>
<reference evidence="3 4" key="1">
    <citation type="submission" date="2019-02" db="EMBL/GenBank/DDBJ databases">
        <title>Deep-cultivation of Planctomycetes and their phenomic and genomic characterization uncovers novel biology.</title>
        <authorList>
            <person name="Wiegand S."/>
            <person name="Jogler M."/>
            <person name="Boedeker C."/>
            <person name="Pinto D."/>
            <person name="Vollmers J."/>
            <person name="Rivas-Marin E."/>
            <person name="Kohn T."/>
            <person name="Peeters S.H."/>
            <person name="Heuer A."/>
            <person name="Rast P."/>
            <person name="Oberbeckmann S."/>
            <person name="Bunk B."/>
            <person name="Jeske O."/>
            <person name="Meyerdierks A."/>
            <person name="Storesund J.E."/>
            <person name="Kallscheuer N."/>
            <person name="Luecker S."/>
            <person name="Lage O.M."/>
            <person name="Pohl T."/>
            <person name="Merkel B.J."/>
            <person name="Hornburger P."/>
            <person name="Mueller R.-W."/>
            <person name="Bruemmer F."/>
            <person name="Labrenz M."/>
            <person name="Spormann A.M."/>
            <person name="Op den Camp H."/>
            <person name="Overmann J."/>
            <person name="Amann R."/>
            <person name="Jetten M.S.M."/>
            <person name="Mascher T."/>
            <person name="Medema M.H."/>
            <person name="Devos D.P."/>
            <person name="Kaster A.-K."/>
            <person name="Ovreas L."/>
            <person name="Rohde M."/>
            <person name="Galperin M.Y."/>
            <person name="Jogler C."/>
        </authorList>
    </citation>
    <scope>NUCLEOTIDE SEQUENCE [LARGE SCALE GENOMIC DNA]</scope>
    <source>
        <strain evidence="3 4">Pla85_3_4</strain>
    </source>
</reference>
<evidence type="ECO:0000256" key="1">
    <source>
        <dbReference type="SAM" id="SignalP"/>
    </source>
</evidence>
<feature type="signal peptide" evidence="1">
    <location>
        <begin position="1"/>
        <end position="20"/>
    </location>
</feature>
<dbReference type="PANTHER" id="PTHR34512:SF30">
    <property type="entry name" value="OUTER MEMBRANE PROTEIN ASSEMBLY FACTOR BAMB"/>
    <property type="match status" value="1"/>
</dbReference>
<organism evidence="3 4">
    <name type="scientific">Lignipirellula cremea</name>
    <dbReference type="NCBI Taxonomy" id="2528010"/>
    <lineage>
        <taxon>Bacteria</taxon>
        <taxon>Pseudomonadati</taxon>
        <taxon>Planctomycetota</taxon>
        <taxon>Planctomycetia</taxon>
        <taxon>Pirellulales</taxon>
        <taxon>Pirellulaceae</taxon>
        <taxon>Lignipirellula</taxon>
    </lineage>
</organism>
<dbReference type="Pfam" id="PF13360">
    <property type="entry name" value="PQQ_2"/>
    <property type="match status" value="3"/>
</dbReference>